<dbReference type="InterPro" id="IPR036339">
    <property type="entry name" value="PUB-like_dom_sf"/>
</dbReference>
<comment type="caution">
    <text evidence="1">The sequence shown here is derived from an EMBL/GenBank/DDBJ whole genome shotgun (WGS) entry which is preliminary data.</text>
</comment>
<name>X6NNR9_RETFI</name>
<proteinExistence type="predicted"/>
<keyword evidence="2" id="KW-1185">Reference proteome</keyword>
<organism evidence="1 2">
    <name type="scientific">Reticulomyxa filosa</name>
    <dbReference type="NCBI Taxonomy" id="46433"/>
    <lineage>
        <taxon>Eukaryota</taxon>
        <taxon>Sar</taxon>
        <taxon>Rhizaria</taxon>
        <taxon>Retaria</taxon>
        <taxon>Foraminifera</taxon>
        <taxon>Monothalamids</taxon>
        <taxon>Reticulomyxidae</taxon>
        <taxon>Reticulomyxa</taxon>
    </lineage>
</organism>
<evidence type="ECO:0000313" key="2">
    <source>
        <dbReference type="Proteomes" id="UP000023152"/>
    </source>
</evidence>
<reference evidence="1 2" key="1">
    <citation type="journal article" date="2013" name="Curr. Biol.">
        <title>The Genome of the Foraminiferan Reticulomyxa filosa.</title>
        <authorList>
            <person name="Glockner G."/>
            <person name="Hulsmann N."/>
            <person name="Schleicher M."/>
            <person name="Noegel A.A."/>
            <person name="Eichinger L."/>
            <person name="Gallinger C."/>
            <person name="Pawlowski J."/>
            <person name="Sierra R."/>
            <person name="Euteneuer U."/>
            <person name="Pillet L."/>
            <person name="Moustafa A."/>
            <person name="Platzer M."/>
            <person name="Groth M."/>
            <person name="Szafranski K."/>
            <person name="Schliwa M."/>
        </authorList>
    </citation>
    <scope>NUCLEOTIDE SEQUENCE [LARGE SCALE GENOMIC DNA]</scope>
</reference>
<evidence type="ECO:0000313" key="1">
    <source>
        <dbReference type="EMBL" id="ETO27354.1"/>
    </source>
</evidence>
<dbReference type="AlphaFoldDB" id="X6NNR9"/>
<accession>X6NNR9</accession>
<sequence length="298" mass="33996">MTKTLSYSKFVIIIIKKKKKNTYVHTYIYIYIYIKKKKPKNIGIKQVPSCYNKDWKYLVHLLPTEKEHQHEVVDLLTAWNASMGTAGNDEKTGALTVEKLKRAVKAMAFFLSKIVTKPLDLAARKVNVYNKQYTTTLKDIPRVDSLFSAIGYQRSPDGVIWSLPILASEEEKIQKPSEAVLNLQKIDYVQLFHHHNGASYVSSSLSSSSEGQEGQKTSHQKQCHFLLCFHVLLTHLFDHVLPADLQHLIDTTFNPHSQHYDKLEGQHSSIDADTSLHHDEDAVIPQVFLFCFACLLGE</sequence>
<protein>
    <submittedName>
        <fullName evidence="1">Uncharacterized protein</fullName>
    </submittedName>
</protein>
<dbReference type="Proteomes" id="UP000023152">
    <property type="component" value="Unassembled WGS sequence"/>
</dbReference>
<dbReference type="EMBL" id="ASPP01007318">
    <property type="protein sequence ID" value="ETO27354.1"/>
    <property type="molecule type" value="Genomic_DNA"/>
</dbReference>
<dbReference type="SUPFAM" id="SSF143503">
    <property type="entry name" value="PUG domain-like"/>
    <property type="match status" value="1"/>
</dbReference>
<gene>
    <name evidence="1" type="ORF">RFI_09781</name>
</gene>